<feature type="domain" description="Plastocyanin-like" evidence="6">
    <location>
        <begin position="418"/>
        <end position="533"/>
    </location>
</feature>
<dbReference type="CDD" id="cd13896">
    <property type="entry name" value="CuRO_3_CopA"/>
    <property type="match status" value="1"/>
</dbReference>
<keyword evidence="1" id="KW-0479">Metal-binding</keyword>
<dbReference type="SUPFAM" id="SSF49503">
    <property type="entry name" value="Cupredoxins"/>
    <property type="match status" value="3"/>
</dbReference>
<dbReference type="Pfam" id="PF00394">
    <property type="entry name" value="Cu-oxidase"/>
    <property type="match status" value="1"/>
</dbReference>
<evidence type="ECO:0000313" key="9">
    <source>
        <dbReference type="Proteomes" id="UP000319342"/>
    </source>
</evidence>
<dbReference type="InterPro" id="IPR033138">
    <property type="entry name" value="Cu_oxidase_CS"/>
</dbReference>
<evidence type="ECO:0000256" key="4">
    <source>
        <dbReference type="SAM" id="SignalP"/>
    </source>
</evidence>
<dbReference type="InterPro" id="IPR002355">
    <property type="entry name" value="Cu_oxidase_Cu_BS"/>
</dbReference>
<feature type="domain" description="Plastocyanin-like" evidence="5">
    <location>
        <begin position="191"/>
        <end position="332"/>
    </location>
</feature>
<dbReference type="InterPro" id="IPR011706">
    <property type="entry name" value="Cu-oxidase_C"/>
</dbReference>
<dbReference type="Proteomes" id="UP000319342">
    <property type="component" value="Chromosome"/>
</dbReference>
<dbReference type="PROSITE" id="PS00080">
    <property type="entry name" value="MULTICOPPER_OXIDASE2"/>
    <property type="match status" value="1"/>
</dbReference>
<dbReference type="InterPro" id="IPR034279">
    <property type="entry name" value="CuRO_3_CopA"/>
</dbReference>
<gene>
    <name evidence="8" type="primary">copA</name>
    <name evidence="8" type="ORF">Pla163_21680</name>
</gene>
<evidence type="ECO:0000259" key="5">
    <source>
        <dbReference type="Pfam" id="PF00394"/>
    </source>
</evidence>
<dbReference type="PROSITE" id="PS00079">
    <property type="entry name" value="MULTICOPPER_OXIDASE1"/>
    <property type="match status" value="1"/>
</dbReference>
<dbReference type="InterPro" id="IPR034284">
    <property type="entry name" value="CuRO_1_CopA"/>
</dbReference>
<dbReference type="GO" id="GO:0016491">
    <property type="term" value="F:oxidoreductase activity"/>
    <property type="evidence" value="ECO:0007669"/>
    <property type="project" value="UniProtKB-KW"/>
</dbReference>
<feature type="signal peptide" evidence="4">
    <location>
        <begin position="1"/>
        <end position="33"/>
    </location>
</feature>
<dbReference type="OrthoDB" id="9757546at2"/>
<evidence type="ECO:0000256" key="2">
    <source>
        <dbReference type="ARBA" id="ARBA00023002"/>
    </source>
</evidence>
<evidence type="ECO:0000259" key="7">
    <source>
        <dbReference type="Pfam" id="PF07732"/>
    </source>
</evidence>
<evidence type="ECO:0000259" key="6">
    <source>
        <dbReference type="Pfam" id="PF07731"/>
    </source>
</evidence>
<dbReference type="InterPro" id="IPR001117">
    <property type="entry name" value="Cu-oxidase_2nd"/>
</dbReference>
<dbReference type="InterPro" id="IPR045087">
    <property type="entry name" value="Cu-oxidase_fam"/>
</dbReference>
<protein>
    <submittedName>
        <fullName evidence="8">Copper resistance protein A</fullName>
    </submittedName>
</protein>
<dbReference type="AlphaFoldDB" id="A0A518D0R0"/>
<keyword evidence="9" id="KW-1185">Reference proteome</keyword>
<dbReference type="InterPro" id="IPR011707">
    <property type="entry name" value="Cu-oxidase-like_N"/>
</dbReference>
<proteinExistence type="predicted"/>
<feature type="domain" description="Plastocyanin-like" evidence="7">
    <location>
        <begin position="74"/>
        <end position="179"/>
    </location>
</feature>
<dbReference type="InterPro" id="IPR008972">
    <property type="entry name" value="Cupredoxin"/>
</dbReference>
<organism evidence="8 9">
    <name type="scientific">Rohdeia mirabilis</name>
    <dbReference type="NCBI Taxonomy" id="2528008"/>
    <lineage>
        <taxon>Bacteria</taxon>
        <taxon>Pseudomonadati</taxon>
        <taxon>Planctomycetota</taxon>
        <taxon>Planctomycetia</taxon>
        <taxon>Planctomycetia incertae sedis</taxon>
        <taxon>Rohdeia</taxon>
    </lineage>
</organism>
<keyword evidence="4" id="KW-0732">Signal</keyword>
<keyword evidence="2" id="KW-0560">Oxidoreductase</keyword>
<evidence type="ECO:0000256" key="1">
    <source>
        <dbReference type="ARBA" id="ARBA00022723"/>
    </source>
</evidence>
<sequence length="720" mass="80092" precursor="true">MSSAPTFESATCAVSRLVGRVLCAGLLMAPALAARQEAAAVAVPSSATASGQQATRESRLVEYELVIAEGSRGPTGSGRPALTINGSVPGPVLRFTEGDVARIHVTNALTDESTSIHWHGLLVPNGMDGVPYLNFPPIEAGTTFVYEFPIRQSGTYWYHSHTGLQEQRGVYGGIVIEPAEPASIQVERDELVVLSDWTDEDPQEVMRSLMRGSEWYALKKGNAQTMLGAWRAGELGTYLRRERNRMPPMDISDVAYDAFLANGEVHHRIEAEPGERVRLRLVNAGASTYFYVTPGEGVLEIVAADGIDVEPLGVPRLLIAIAETYDAVVEVPASGVLELTAVAQDGSGRARITVGRGAGEIPVDPPRPNLYRMDDSIVGAVDAARTKVDPKALDRPRPPSPYNLLRALGSTELPQDAPRRELELRLTGDMTTYRWGFNGKTFAEDPVIGIREGEVVRMRFVNETMMHHPMHVHGHFFRVLTPQGELSPLKHTVDVPPMATRTIEFLADEPGDWFMHCHILYHMDMGMARVISYRAHEPEHVIRADPKLYGQTFGFLDGTLTTNMAMGRFAVMHDRETFGVRWDLQLHSHSGHAGHRMEGLEREVDLFWTHLFDENLRSIAGFRFADREGTRDRFFAGARYRLPYLVWTEAAVDSEGDLRVTLMRELALAERWDLDLMLEYDTETELEAEAGLNYTLTKELAATLLWHSEHRVGLGFRFTL</sequence>
<keyword evidence="3" id="KW-0186">Copper</keyword>
<dbReference type="PANTHER" id="PTHR11709">
    <property type="entry name" value="MULTI-COPPER OXIDASE"/>
    <property type="match status" value="1"/>
</dbReference>
<dbReference type="EMBL" id="CP036290">
    <property type="protein sequence ID" value="QDU85044.1"/>
    <property type="molecule type" value="Genomic_DNA"/>
</dbReference>
<dbReference type="Pfam" id="PF07732">
    <property type="entry name" value="Cu-oxidase_3"/>
    <property type="match status" value="1"/>
</dbReference>
<dbReference type="Pfam" id="PF07731">
    <property type="entry name" value="Cu-oxidase_2"/>
    <property type="match status" value="1"/>
</dbReference>
<dbReference type="CDD" id="cd13848">
    <property type="entry name" value="CuRO_1_CopA"/>
    <property type="match status" value="1"/>
</dbReference>
<reference evidence="8 9" key="1">
    <citation type="submission" date="2019-02" db="EMBL/GenBank/DDBJ databases">
        <title>Deep-cultivation of Planctomycetes and their phenomic and genomic characterization uncovers novel biology.</title>
        <authorList>
            <person name="Wiegand S."/>
            <person name="Jogler M."/>
            <person name="Boedeker C."/>
            <person name="Pinto D."/>
            <person name="Vollmers J."/>
            <person name="Rivas-Marin E."/>
            <person name="Kohn T."/>
            <person name="Peeters S.H."/>
            <person name="Heuer A."/>
            <person name="Rast P."/>
            <person name="Oberbeckmann S."/>
            <person name="Bunk B."/>
            <person name="Jeske O."/>
            <person name="Meyerdierks A."/>
            <person name="Storesund J.E."/>
            <person name="Kallscheuer N."/>
            <person name="Luecker S."/>
            <person name="Lage O.M."/>
            <person name="Pohl T."/>
            <person name="Merkel B.J."/>
            <person name="Hornburger P."/>
            <person name="Mueller R.-W."/>
            <person name="Bruemmer F."/>
            <person name="Labrenz M."/>
            <person name="Spormann A.M."/>
            <person name="Op den Camp H."/>
            <person name="Overmann J."/>
            <person name="Amann R."/>
            <person name="Jetten M.S.M."/>
            <person name="Mascher T."/>
            <person name="Medema M.H."/>
            <person name="Devos D.P."/>
            <person name="Kaster A.-K."/>
            <person name="Ovreas L."/>
            <person name="Rohde M."/>
            <person name="Galperin M.Y."/>
            <person name="Jogler C."/>
        </authorList>
    </citation>
    <scope>NUCLEOTIDE SEQUENCE [LARGE SCALE GENOMIC DNA]</scope>
    <source>
        <strain evidence="8 9">Pla163</strain>
    </source>
</reference>
<name>A0A518D0R0_9BACT</name>
<dbReference type="PANTHER" id="PTHR11709:SF394">
    <property type="entry name" value="FI03373P-RELATED"/>
    <property type="match status" value="1"/>
</dbReference>
<dbReference type="RefSeq" id="WP_145187663.1">
    <property type="nucleotide sequence ID" value="NZ_CP036290.1"/>
</dbReference>
<dbReference type="Gene3D" id="2.60.40.420">
    <property type="entry name" value="Cupredoxins - blue copper proteins"/>
    <property type="match status" value="3"/>
</dbReference>
<evidence type="ECO:0000256" key="3">
    <source>
        <dbReference type="ARBA" id="ARBA00023008"/>
    </source>
</evidence>
<dbReference type="GO" id="GO:0005507">
    <property type="term" value="F:copper ion binding"/>
    <property type="evidence" value="ECO:0007669"/>
    <property type="project" value="InterPro"/>
</dbReference>
<accession>A0A518D0R0</accession>
<evidence type="ECO:0000313" key="8">
    <source>
        <dbReference type="EMBL" id="QDU85044.1"/>
    </source>
</evidence>
<feature type="chain" id="PRO_5022152740" evidence="4">
    <location>
        <begin position="34"/>
        <end position="720"/>
    </location>
</feature>